<reference evidence="1 2" key="1">
    <citation type="submission" date="2024-07" db="EMBL/GenBank/DDBJ databases">
        <title>Section-level genome sequencing and comparative genomics of Aspergillus sections Usti and Cavernicolus.</title>
        <authorList>
            <consortium name="Lawrence Berkeley National Laboratory"/>
            <person name="Nybo J.L."/>
            <person name="Vesth T.C."/>
            <person name="Theobald S."/>
            <person name="Frisvad J.C."/>
            <person name="Larsen T.O."/>
            <person name="Kjaerboelling I."/>
            <person name="Rothschild-Mancinelli K."/>
            <person name="Lyhne E.K."/>
            <person name="Kogle M.E."/>
            <person name="Barry K."/>
            <person name="Clum A."/>
            <person name="Na H."/>
            <person name="Ledsgaard L."/>
            <person name="Lin J."/>
            <person name="Lipzen A."/>
            <person name="Kuo A."/>
            <person name="Riley R."/>
            <person name="Mondo S."/>
            <person name="LaButti K."/>
            <person name="Haridas S."/>
            <person name="Pangalinan J."/>
            <person name="Salamov A.A."/>
            <person name="Simmons B.A."/>
            <person name="Magnuson J.K."/>
            <person name="Chen J."/>
            <person name="Drula E."/>
            <person name="Henrissat B."/>
            <person name="Wiebenga A."/>
            <person name="Lubbers R.J."/>
            <person name="Gomes A.C."/>
            <person name="Macurrencykelacurrency M.R."/>
            <person name="Stajich J."/>
            <person name="Grigoriev I.V."/>
            <person name="Mortensen U.H."/>
            <person name="De vries R.P."/>
            <person name="Baker S.E."/>
            <person name="Andersen M.R."/>
        </authorList>
    </citation>
    <scope>NUCLEOTIDE SEQUENCE [LARGE SCALE GENOMIC DNA]</scope>
    <source>
        <strain evidence="1 2">CBS 756.74</strain>
    </source>
</reference>
<dbReference type="EMBL" id="JBFXLR010000013">
    <property type="protein sequence ID" value="KAL2853650.1"/>
    <property type="molecule type" value="Genomic_DNA"/>
</dbReference>
<dbReference type="InterPro" id="IPR053137">
    <property type="entry name" value="NLR-like"/>
</dbReference>
<dbReference type="PANTHER" id="PTHR46082">
    <property type="entry name" value="ATP/GTP-BINDING PROTEIN-RELATED"/>
    <property type="match status" value="1"/>
</dbReference>
<keyword evidence="2" id="KW-1185">Reference proteome</keyword>
<dbReference type="Gene3D" id="3.40.50.1580">
    <property type="entry name" value="Nucleoside phosphorylase domain"/>
    <property type="match status" value="1"/>
</dbReference>
<proteinExistence type="predicted"/>
<dbReference type="InterPro" id="IPR035994">
    <property type="entry name" value="Nucleoside_phosphorylase_sf"/>
</dbReference>
<dbReference type="PANTHER" id="PTHR46082:SF6">
    <property type="entry name" value="AAA+ ATPASE DOMAIN-CONTAINING PROTEIN-RELATED"/>
    <property type="match status" value="1"/>
</dbReference>
<comment type="caution">
    <text evidence="1">The sequence shown here is derived from an EMBL/GenBank/DDBJ whole genome shotgun (WGS) entry which is preliminary data.</text>
</comment>
<gene>
    <name evidence="1" type="ORF">BJX68DRAFT_265113</name>
</gene>
<evidence type="ECO:0000313" key="2">
    <source>
        <dbReference type="Proteomes" id="UP001610444"/>
    </source>
</evidence>
<dbReference type="Proteomes" id="UP001610444">
    <property type="component" value="Unassembled WGS sequence"/>
</dbReference>
<name>A0ABR4KMZ5_9EURO</name>
<dbReference type="GeneID" id="98160332"/>
<protein>
    <submittedName>
        <fullName evidence="1">Uncharacterized protein</fullName>
    </submittedName>
</protein>
<accession>A0ABR4KMZ5</accession>
<organism evidence="1 2">
    <name type="scientific">Aspergillus pseudodeflectus</name>
    <dbReference type="NCBI Taxonomy" id="176178"/>
    <lineage>
        <taxon>Eukaryota</taxon>
        <taxon>Fungi</taxon>
        <taxon>Dikarya</taxon>
        <taxon>Ascomycota</taxon>
        <taxon>Pezizomycotina</taxon>
        <taxon>Eurotiomycetes</taxon>
        <taxon>Eurotiomycetidae</taxon>
        <taxon>Eurotiales</taxon>
        <taxon>Aspergillaceae</taxon>
        <taxon>Aspergillus</taxon>
        <taxon>Aspergillus subgen. Nidulantes</taxon>
    </lineage>
</organism>
<sequence length="288" mass="31066">MEYLKRTIKQHIISETPRTSTKNMLHPIDYKLGWICALDVDYIAAVSMLDEQHQAPSRSSQDQNTYTLGRIQHTNIVIIRLPDSSVSTSSAIATMRSTFPGLRASIVVGITDYTLQLRTETGEVKPGDVIISKPTQLRPAGVIPLAGVSGGRLQATPDRLHYAWKEANARRAMCAEDPVILNIRRLDGKIRGLNVLSLDARSQMFDAHGGLIASSGPSGSSRAMIDVAAAREKNLLCSDSVSANVLSVLPGLVIRGVAMGAVSDSYAAGISAAYARQICLYFVIKGEC</sequence>
<evidence type="ECO:0000313" key="1">
    <source>
        <dbReference type="EMBL" id="KAL2853650.1"/>
    </source>
</evidence>
<dbReference type="RefSeq" id="XP_070901016.1">
    <property type="nucleotide sequence ID" value="XM_071045168.1"/>
</dbReference>